<evidence type="ECO:0000256" key="3">
    <source>
        <dbReference type="ARBA" id="ARBA00022478"/>
    </source>
</evidence>
<evidence type="ECO:0000256" key="14">
    <source>
        <dbReference type="ARBA" id="ARBA00023163"/>
    </source>
</evidence>
<keyword evidence="8 18" id="KW-0732">Signal</keyword>
<keyword evidence="6 17" id="KW-0812">Transmembrane</keyword>
<dbReference type="Gene3D" id="2.40.270.10">
    <property type="entry name" value="DNA-directed RNA polymerase, subunit 2, domain 6"/>
    <property type="match status" value="1"/>
</dbReference>
<feature type="chain" id="PRO_5029893239" description="DNA-directed RNA polymerase" evidence="18">
    <location>
        <begin position="24"/>
        <end position="1284"/>
    </location>
</feature>
<evidence type="ECO:0000256" key="2">
    <source>
        <dbReference type="ARBA" id="ARBA00012418"/>
    </source>
</evidence>
<dbReference type="Gene3D" id="3.30.200.20">
    <property type="entry name" value="Phosphorylase Kinase, domain 1"/>
    <property type="match status" value="1"/>
</dbReference>
<dbReference type="FunFam" id="2.60.120.430:FF:000007">
    <property type="entry name" value="FERONIA receptor-like kinase"/>
    <property type="match status" value="1"/>
</dbReference>
<evidence type="ECO:0000256" key="5">
    <source>
        <dbReference type="ARBA" id="ARBA00022679"/>
    </source>
</evidence>
<dbReference type="GO" id="GO:0016020">
    <property type="term" value="C:membrane"/>
    <property type="evidence" value="ECO:0007669"/>
    <property type="project" value="UniProtKB-SubCell"/>
</dbReference>
<reference evidence="20 21" key="1">
    <citation type="journal article" date="2016" name="G3 (Bethesda)">
        <title>First Draft Assembly and Annotation of the Genome of a California Endemic Oak Quercus lobata Nee (Fagaceae).</title>
        <authorList>
            <person name="Sork V.L."/>
            <person name="Fitz-Gibbon S.T."/>
            <person name="Puiu D."/>
            <person name="Crepeau M."/>
            <person name="Gugger P.F."/>
            <person name="Sherman R."/>
            <person name="Stevens K."/>
            <person name="Langley C.H."/>
            <person name="Pellegrini M."/>
            <person name="Salzberg S.L."/>
        </authorList>
    </citation>
    <scope>NUCLEOTIDE SEQUENCE [LARGE SCALE GENOMIC DNA]</scope>
    <source>
        <strain evidence="20 21">cv. SW786</strain>
    </source>
</reference>
<evidence type="ECO:0000256" key="10">
    <source>
        <dbReference type="ARBA" id="ARBA00022777"/>
    </source>
</evidence>
<dbReference type="FunFam" id="1.10.510.10:FF:000252">
    <property type="entry name" value="Receptor-like protein kinase FERONIA"/>
    <property type="match status" value="1"/>
</dbReference>
<dbReference type="InterPro" id="IPR000719">
    <property type="entry name" value="Prot_kinase_dom"/>
</dbReference>
<dbReference type="FunFam" id="2.60.120.430:FF:000003">
    <property type="entry name" value="FERONIA receptor-like kinase"/>
    <property type="match status" value="1"/>
</dbReference>
<dbReference type="PANTHER" id="PTHR34590">
    <property type="entry name" value="OS03G0124300 PROTEIN-RELATED"/>
    <property type="match status" value="1"/>
</dbReference>
<dbReference type="SUPFAM" id="SSF56112">
    <property type="entry name" value="Protein kinase-like (PK-like)"/>
    <property type="match status" value="1"/>
</dbReference>
<dbReference type="Gene3D" id="1.10.510.10">
    <property type="entry name" value="Transferase(Phosphotransferase) domain 1"/>
    <property type="match status" value="1"/>
</dbReference>
<dbReference type="Gene3D" id="2.60.120.430">
    <property type="entry name" value="Galactose-binding lectin"/>
    <property type="match status" value="2"/>
</dbReference>
<evidence type="ECO:0000256" key="9">
    <source>
        <dbReference type="ARBA" id="ARBA00022741"/>
    </source>
</evidence>
<dbReference type="GO" id="GO:0003899">
    <property type="term" value="F:DNA-directed RNA polymerase activity"/>
    <property type="evidence" value="ECO:0007669"/>
    <property type="project" value="UniProtKB-EC"/>
</dbReference>
<evidence type="ECO:0000256" key="7">
    <source>
        <dbReference type="ARBA" id="ARBA00022695"/>
    </source>
</evidence>
<dbReference type="PROSITE" id="PS00108">
    <property type="entry name" value="PROTEIN_KINASE_ST"/>
    <property type="match status" value="1"/>
</dbReference>
<dbReference type="InterPro" id="IPR045272">
    <property type="entry name" value="ANXUR1/2-like"/>
</dbReference>
<dbReference type="GO" id="GO:0004674">
    <property type="term" value="F:protein serine/threonine kinase activity"/>
    <property type="evidence" value="ECO:0007669"/>
    <property type="project" value="UniProtKB-KW"/>
</dbReference>
<dbReference type="GO" id="GO:0006351">
    <property type="term" value="P:DNA-templated transcription"/>
    <property type="evidence" value="ECO:0007669"/>
    <property type="project" value="InterPro"/>
</dbReference>
<dbReference type="Gramene" id="QL05p087243:mrna">
    <property type="protein sequence ID" value="QL05p087243:mrna"/>
    <property type="gene ID" value="QL05p087243"/>
</dbReference>
<dbReference type="Pfam" id="PF12819">
    <property type="entry name" value="Malectin_like"/>
    <property type="match status" value="1"/>
</dbReference>
<dbReference type="EC" id="2.7.7.6" evidence="2"/>
<feature type="binding site" evidence="16">
    <location>
        <position position="552"/>
    </location>
    <ligand>
        <name>ATP</name>
        <dbReference type="ChEBI" id="CHEBI:30616"/>
    </ligand>
</feature>
<proteinExistence type="predicted"/>
<keyword evidence="3" id="KW-0240">DNA-directed RNA polymerase</keyword>
<dbReference type="GO" id="GO:0010038">
    <property type="term" value="P:response to metal ion"/>
    <property type="evidence" value="ECO:0007669"/>
    <property type="project" value="UniProtKB-ARBA"/>
</dbReference>
<name>A0A7N2LW48_QUELO</name>
<evidence type="ECO:0000256" key="1">
    <source>
        <dbReference type="ARBA" id="ARBA00004479"/>
    </source>
</evidence>
<feature type="transmembrane region" description="Helical" evidence="17">
    <location>
        <begin position="440"/>
        <end position="462"/>
    </location>
</feature>
<organism evidence="20 21">
    <name type="scientific">Quercus lobata</name>
    <name type="common">Valley oak</name>
    <dbReference type="NCBI Taxonomy" id="97700"/>
    <lineage>
        <taxon>Eukaryota</taxon>
        <taxon>Viridiplantae</taxon>
        <taxon>Streptophyta</taxon>
        <taxon>Embryophyta</taxon>
        <taxon>Tracheophyta</taxon>
        <taxon>Spermatophyta</taxon>
        <taxon>Magnoliopsida</taxon>
        <taxon>eudicotyledons</taxon>
        <taxon>Gunneridae</taxon>
        <taxon>Pentapetalae</taxon>
        <taxon>rosids</taxon>
        <taxon>fabids</taxon>
        <taxon>Fagales</taxon>
        <taxon>Fagaceae</taxon>
        <taxon>Quercus</taxon>
    </lineage>
</organism>
<dbReference type="GO" id="GO:0004714">
    <property type="term" value="F:transmembrane receptor protein tyrosine kinase activity"/>
    <property type="evidence" value="ECO:0007669"/>
    <property type="project" value="InterPro"/>
</dbReference>
<evidence type="ECO:0000256" key="15">
    <source>
        <dbReference type="ARBA" id="ARBA00023180"/>
    </source>
</evidence>
<evidence type="ECO:0000313" key="20">
    <source>
        <dbReference type="EnsemblPlants" id="QL05p087243:mrna"/>
    </source>
</evidence>
<evidence type="ECO:0000256" key="8">
    <source>
        <dbReference type="ARBA" id="ARBA00022729"/>
    </source>
</evidence>
<dbReference type="InterPro" id="IPR024788">
    <property type="entry name" value="Malectin-like_Carb-bd_dom"/>
</dbReference>
<keyword evidence="4" id="KW-0723">Serine/threonine-protein kinase</keyword>
<dbReference type="Gene3D" id="2.40.50.150">
    <property type="match status" value="1"/>
</dbReference>
<dbReference type="PROSITE" id="PS00107">
    <property type="entry name" value="PROTEIN_KINASE_ATP"/>
    <property type="match status" value="1"/>
</dbReference>
<keyword evidence="11 16" id="KW-0067">ATP-binding</keyword>
<dbReference type="EMBL" id="LRBV02000005">
    <property type="status" value="NOT_ANNOTATED_CDS"/>
    <property type="molecule type" value="Genomic_DNA"/>
</dbReference>
<evidence type="ECO:0000313" key="21">
    <source>
        <dbReference type="Proteomes" id="UP000594261"/>
    </source>
</evidence>
<dbReference type="SMART" id="SM00220">
    <property type="entry name" value="S_TKc"/>
    <property type="match status" value="1"/>
</dbReference>
<keyword evidence="12 17" id="KW-1133">Transmembrane helix</keyword>
<reference evidence="20" key="2">
    <citation type="submission" date="2021-01" db="UniProtKB">
        <authorList>
            <consortium name="EnsemblPlants"/>
        </authorList>
    </citation>
    <scope>IDENTIFICATION</scope>
</reference>
<dbReference type="InterPro" id="IPR014724">
    <property type="entry name" value="RNA_pol_RPB2_OB-fold"/>
</dbReference>
<feature type="domain" description="Protein kinase" evidence="19">
    <location>
        <begin position="522"/>
        <end position="818"/>
    </location>
</feature>
<dbReference type="PANTHER" id="PTHR34590:SF15">
    <property type="entry name" value="PROTEIN KINASE DOMAIN-CONTAINING PROTEIN"/>
    <property type="match status" value="1"/>
</dbReference>
<evidence type="ECO:0000256" key="6">
    <source>
        <dbReference type="ARBA" id="ARBA00022692"/>
    </source>
</evidence>
<dbReference type="GO" id="GO:0005524">
    <property type="term" value="F:ATP binding"/>
    <property type="evidence" value="ECO:0007669"/>
    <property type="project" value="UniProtKB-UniRule"/>
</dbReference>
<comment type="subcellular location">
    <subcellularLocation>
        <location evidence="1">Membrane</location>
        <topology evidence="1">Single-pass type I membrane protein</topology>
    </subcellularLocation>
</comment>
<dbReference type="InterPro" id="IPR017441">
    <property type="entry name" value="Protein_kinase_ATP_BS"/>
</dbReference>
<feature type="signal peptide" evidence="18">
    <location>
        <begin position="1"/>
        <end position="23"/>
    </location>
</feature>
<keyword evidence="9 16" id="KW-0547">Nucleotide-binding</keyword>
<dbReference type="FunFam" id="3.30.200.20:FF:000645">
    <property type="entry name" value="Receptor-like protein kinase FERONIA"/>
    <property type="match status" value="1"/>
</dbReference>
<protein>
    <recommendedName>
        <fullName evidence="2">DNA-directed RNA polymerase</fullName>
        <ecNumber evidence="2">2.7.7.6</ecNumber>
    </recommendedName>
</protein>
<keyword evidence="10" id="KW-0418">Kinase</keyword>
<keyword evidence="15" id="KW-0325">Glycoprotein</keyword>
<dbReference type="InterPro" id="IPR007120">
    <property type="entry name" value="DNA-dir_RNAP_su2_dom"/>
</dbReference>
<dbReference type="Pfam" id="PF00562">
    <property type="entry name" value="RNA_pol_Rpb2_6"/>
    <property type="match status" value="2"/>
</dbReference>
<keyword evidence="21" id="KW-1185">Reference proteome</keyword>
<dbReference type="PROSITE" id="PS50011">
    <property type="entry name" value="PROTEIN_KINASE_DOM"/>
    <property type="match status" value="1"/>
</dbReference>
<dbReference type="InterPro" id="IPR011009">
    <property type="entry name" value="Kinase-like_dom_sf"/>
</dbReference>
<evidence type="ECO:0000256" key="4">
    <source>
        <dbReference type="ARBA" id="ARBA00022527"/>
    </source>
</evidence>
<evidence type="ECO:0000256" key="12">
    <source>
        <dbReference type="ARBA" id="ARBA00022989"/>
    </source>
</evidence>
<evidence type="ECO:0000256" key="18">
    <source>
        <dbReference type="SAM" id="SignalP"/>
    </source>
</evidence>
<keyword evidence="5" id="KW-0808">Transferase</keyword>
<dbReference type="GO" id="GO:0000428">
    <property type="term" value="C:DNA-directed RNA polymerase complex"/>
    <property type="evidence" value="ECO:0007669"/>
    <property type="project" value="UniProtKB-KW"/>
</dbReference>
<keyword evidence="7" id="KW-0548">Nucleotidyltransferase</keyword>
<dbReference type="InterPro" id="IPR037033">
    <property type="entry name" value="DNA-dir_RNAP_su2_hyb_sf"/>
</dbReference>
<evidence type="ECO:0000259" key="19">
    <source>
        <dbReference type="PROSITE" id="PS50011"/>
    </source>
</evidence>
<evidence type="ECO:0000256" key="11">
    <source>
        <dbReference type="ARBA" id="ARBA00022840"/>
    </source>
</evidence>
<dbReference type="SUPFAM" id="SSF64484">
    <property type="entry name" value="beta and beta-prime subunits of DNA dependent RNA-polymerase"/>
    <property type="match status" value="2"/>
</dbReference>
<dbReference type="Proteomes" id="UP000594261">
    <property type="component" value="Chromosome 5"/>
</dbReference>
<evidence type="ECO:0000256" key="17">
    <source>
        <dbReference type="SAM" id="Phobius"/>
    </source>
</evidence>
<dbReference type="CDD" id="cd14066">
    <property type="entry name" value="STKc_IRAK"/>
    <property type="match status" value="1"/>
</dbReference>
<dbReference type="InParanoid" id="A0A7N2LW48"/>
<sequence>MLTPIVSIFCIFFLLYQITLVASSTPPRDVPDDAITLDCGSANADKPKDMYRRNWTGDFESKFFPKEENNLKSNTSRAPLGRIVTRPPYSTARISYSQFTYVFPVTVGPKFVRLHFNSVIYPGFEGSKALFTVIAGSFTLLRNFTAFIPDYSLQEKTFFKEFCINVGKDTKLNLTFIPFSTPFYAFINGIEIVPMPEDLYYKPEGKSEEGIPYPSGNRSINDDMSLEMVYRLNVAGNLISPTDDTGFFREWYSDNNYFRSTGTLILHKPVLILDYVKIPNYTAPDDVYRSARTMGLNRTKNRLSNLTWGLPVDMGFYYLVRLHFCEIDPNMGDVDQRRFIIFIDYLLADMDADVIFWTHKIGTPVYKDYVVMIQKKGVEDNSYILSIDLHGEPILNGLEVLKLSNTDGNLAKHGAEIWIDNLPPHDPHQPIAMMSKTKKFIAIGIGTGFLVLLFLMGCMVFWKVKMSKRYVSYYPPSRCWCLCWLRLNPYKGKQTGKKTSSLRKEQCHHFSLADIKIATNNFHEDLIIGKGGFGNVYKGQIDDEETMTVAIKRLNPGSRQGAHEFQTEIEMLSQLRYVHLVSLIGYCNEKGEMILVYDYMANGTLREHLYDTNNDALPWKKRLDICIGAARGLDYLHRGVKHTIIHRDVKTTNILLDDKWAAKVSDFGLSKMDQNNTAVSTMVKGTWGYLDPEYARCQKLSDKSDVYSFGVVLLEVLCARKALNQKLEEEEWNLAHWARKCIERGTINEIIDPYLKGKIAPVCFKVFMQIAESCTRDQGIQRPTMGDVVEKLKLALDLQENADAEKESINPSGEHIYLDTLSFCIDVTNGLWATNVHKEHGMTSDSTGIGTGLTCSSFEMDGAIPTGPQLNTFSATSYEGRGVLNIGSPIKGEQVIPLSYKAFGLIQLILSSILYFHSTNYAYQSISTEQVLSYAAYCYDEFVSQIKDVWNAVMCCVYVASDRGRVCRPLVIADKGISRIKEHHMKELLAGVRTFDSFLQDGLIEYLDFNEENNASVGNDKLGAGQNATVAVMSYSGYDIEDAIVMNKSSLDRGFGRCIVMKRCTANKVVSQQPCQASPIGPKKSKNHIPHLPCNRTMQHQVIHCLPTPLAHTAPSHQHNVPLPQIPCGDAYDLLLVLPYPVQYDTTQESTAVKLPSAIGLAQTSTKILDDDGIASPGEIISPQDIYIDKQSPAVTRGTRVPPSELPNIGYKSSKQTFKGPEGESCVVDRVALHNDRHNNLSIKFLIRHTRRPEKGVCGTIIQQEDFPFSERGICPDLIMNPHG</sequence>
<dbReference type="InterPro" id="IPR008271">
    <property type="entry name" value="Ser/Thr_kinase_AS"/>
</dbReference>
<dbReference type="InterPro" id="IPR001245">
    <property type="entry name" value="Ser-Thr/Tyr_kinase_cat_dom"/>
</dbReference>
<evidence type="ECO:0000256" key="16">
    <source>
        <dbReference type="PROSITE-ProRule" id="PRU10141"/>
    </source>
</evidence>
<keyword evidence="13 17" id="KW-0472">Membrane</keyword>
<accession>A0A7N2LW48</accession>
<keyword evidence="14" id="KW-0804">Transcription</keyword>
<dbReference type="EnsemblPlants" id="QL05p087243:mrna">
    <property type="protein sequence ID" value="QL05p087243:mrna"/>
    <property type="gene ID" value="QL05p087243"/>
</dbReference>
<dbReference type="Pfam" id="PF07714">
    <property type="entry name" value="PK_Tyr_Ser-Thr"/>
    <property type="match status" value="1"/>
</dbReference>
<dbReference type="GO" id="GO:0003677">
    <property type="term" value="F:DNA binding"/>
    <property type="evidence" value="ECO:0007669"/>
    <property type="project" value="InterPro"/>
</dbReference>
<evidence type="ECO:0000256" key="13">
    <source>
        <dbReference type="ARBA" id="ARBA00023136"/>
    </source>
</evidence>